<dbReference type="PANTHER" id="PTHR42760:SF133">
    <property type="entry name" value="3-OXOACYL-[ACYL-CARRIER-PROTEIN] REDUCTASE"/>
    <property type="match status" value="1"/>
</dbReference>
<comment type="similarity">
    <text evidence="1">Belongs to the short-chain dehydrogenases/reductases (SDR) family.</text>
</comment>
<dbReference type="InterPro" id="IPR002347">
    <property type="entry name" value="SDR_fam"/>
</dbReference>
<dbReference type="EMBL" id="FOSQ01000008">
    <property type="protein sequence ID" value="SFK84812.1"/>
    <property type="molecule type" value="Genomic_DNA"/>
</dbReference>
<dbReference type="RefSeq" id="WP_092961659.1">
    <property type="nucleotide sequence ID" value="NZ_FOSQ01000008.1"/>
</dbReference>
<evidence type="ECO:0000256" key="2">
    <source>
        <dbReference type="ARBA" id="ARBA00023002"/>
    </source>
</evidence>
<evidence type="ECO:0000313" key="5">
    <source>
        <dbReference type="Proteomes" id="UP000199473"/>
    </source>
</evidence>
<feature type="domain" description="Ketoreductase" evidence="3">
    <location>
        <begin position="24"/>
        <end position="202"/>
    </location>
</feature>
<evidence type="ECO:0000259" key="3">
    <source>
        <dbReference type="SMART" id="SM00822"/>
    </source>
</evidence>
<dbReference type="PRINTS" id="PR00081">
    <property type="entry name" value="GDHRDH"/>
</dbReference>
<organism evidence="4 5">
    <name type="scientific">Falsiroseomonas stagni DSM 19981</name>
    <dbReference type="NCBI Taxonomy" id="1123062"/>
    <lineage>
        <taxon>Bacteria</taxon>
        <taxon>Pseudomonadati</taxon>
        <taxon>Pseudomonadota</taxon>
        <taxon>Alphaproteobacteria</taxon>
        <taxon>Acetobacterales</taxon>
        <taxon>Roseomonadaceae</taxon>
        <taxon>Falsiroseomonas</taxon>
    </lineage>
</organism>
<dbReference type="InterPro" id="IPR057326">
    <property type="entry name" value="KR_dom"/>
</dbReference>
<name>A0A1I4CU80_9PROT</name>
<dbReference type="SMART" id="SM00822">
    <property type="entry name" value="PKS_KR"/>
    <property type="match status" value="1"/>
</dbReference>
<reference evidence="5" key="1">
    <citation type="submission" date="2016-10" db="EMBL/GenBank/DDBJ databases">
        <authorList>
            <person name="Varghese N."/>
            <person name="Submissions S."/>
        </authorList>
    </citation>
    <scope>NUCLEOTIDE SEQUENCE [LARGE SCALE GENOMIC DNA]</scope>
    <source>
        <strain evidence="5">DSM 19981</strain>
    </source>
</reference>
<dbReference type="FunFam" id="3.40.50.720:FF:000084">
    <property type="entry name" value="Short-chain dehydrogenase reductase"/>
    <property type="match status" value="1"/>
</dbReference>
<dbReference type="CDD" id="cd05233">
    <property type="entry name" value="SDR_c"/>
    <property type="match status" value="1"/>
</dbReference>
<evidence type="ECO:0000256" key="1">
    <source>
        <dbReference type="ARBA" id="ARBA00006484"/>
    </source>
</evidence>
<dbReference type="PROSITE" id="PS00061">
    <property type="entry name" value="ADH_SHORT"/>
    <property type="match status" value="1"/>
</dbReference>
<dbReference type="Pfam" id="PF13561">
    <property type="entry name" value="adh_short_C2"/>
    <property type="match status" value="1"/>
</dbReference>
<dbReference type="PRINTS" id="PR00080">
    <property type="entry name" value="SDRFAMILY"/>
</dbReference>
<dbReference type="InterPro" id="IPR036291">
    <property type="entry name" value="NAD(P)-bd_dom_sf"/>
</dbReference>
<dbReference type="SUPFAM" id="SSF51735">
    <property type="entry name" value="NAD(P)-binding Rossmann-fold domains"/>
    <property type="match status" value="1"/>
</dbReference>
<accession>A0A1I4CU80</accession>
<protein>
    <submittedName>
        <fullName evidence="4">NADP-dependent 3-hydroxy acid dehydrogenase YdfG</fullName>
    </submittedName>
</protein>
<dbReference type="GO" id="GO:0016616">
    <property type="term" value="F:oxidoreductase activity, acting on the CH-OH group of donors, NAD or NADP as acceptor"/>
    <property type="evidence" value="ECO:0007669"/>
    <property type="project" value="UniProtKB-ARBA"/>
</dbReference>
<sequence length="255" mass="25684">MNEDRDSAATGAGAPLPAGRLAGRRIVVTGAASGIGLCTARLFASEGARLILLDRAGDSLAPVAAELGAHACAVDVTDEPSVAAAIADGAAALGGIDGVVNAAGIMIRGMVAEVDAARWRQILEVNLTGTYIVVRACLSWLTQGPGSTIVTIGSAQGLLPNAPGFTAYAASKGGVVNLSRALAAELAPAIRVNCICPGMVDTPMADGYRANVGNYALRRLADPLEIARAILFLTSAESSYVTGATLAADGGRSFH</sequence>
<dbReference type="Proteomes" id="UP000199473">
    <property type="component" value="Unassembled WGS sequence"/>
</dbReference>
<dbReference type="OrthoDB" id="9792355at2"/>
<evidence type="ECO:0000313" key="4">
    <source>
        <dbReference type="EMBL" id="SFK84812.1"/>
    </source>
</evidence>
<dbReference type="STRING" id="1123062.SAMN02745775_108219"/>
<gene>
    <name evidence="4" type="ORF">SAMN02745775_108219</name>
</gene>
<keyword evidence="2" id="KW-0560">Oxidoreductase</keyword>
<dbReference type="Gene3D" id="3.40.50.720">
    <property type="entry name" value="NAD(P)-binding Rossmann-like Domain"/>
    <property type="match status" value="1"/>
</dbReference>
<dbReference type="PANTHER" id="PTHR42760">
    <property type="entry name" value="SHORT-CHAIN DEHYDROGENASES/REDUCTASES FAMILY MEMBER"/>
    <property type="match status" value="1"/>
</dbReference>
<keyword evidence="5" id="KW-1185">Reference proteome</keyword>
<proteinExistence type="inferred from homology"/>
<dbReference type="AlphaFoldDB" id="A0A1I4CU80"/>
<dbReference type="InterPro" id="IPR020904">
    <property type="entry name" value="Sc_DH/Rdtase_CS"/>
</dbReference>